<proteinExistence type="predicted"/>
<dbReference type="InterPro" id="IPR041698">
    <property type="entry name" value="Methyltransf_25"/>
</dbReference>
<dbReference type="Gene3D" id="2.20.25.110">
    <property type="entry name" value="S-adenosyl-L-methionine-dependent methyltransferases"/>
    <property type="match status" value="1"/>
</dbReference>
<gene>
    <name evidence="4" type="ORF">IEO70_13210</name>
</gene>
<dbReference type="GO" id="GO:0008168">
    <property type="term" value="F:methyltransferase activity"/>
    <property type="evidence" value="ECO:0007669"/>
    <property type="project" value="UniProtKB-KW"/>
</dbReference>
<dbReference type="GO" id="GO:0032259">
    <property type="term" value="P:methylation"/>
    <property type="evidence" value="ECO:0007669"/>
    <property type="project" value="UniProtKB-KW"/>
</dbReference>
<comment type="caution">
    <text evidence="4">The sequence shown here is derived from an EMBL/GenBank/DDBJ whole genome shotgun (WGS) entry which is preliminary data.</text>
</comment>
<evidence type="ECO:0000256" key="1">
    <source>
        <dbReference type="ARBA" id="ARBA00022603"/>
    </source>
</evidence>
<dbReference type="SUPFAM" id="SSF53335">
    <property type="entry name" value="S-adenosyl-L-methionine-dependent methyltransferases"/>
    <property type="match status" value="1"/>
</dbReference>
<dbReference type="CDD" id="cd02440">
    <property type="entry name" value="AdoMet_MTases"/>
    <property type="match status" value="1"/>
</dbReference>
<protein>
    <submittedName>
        <fullName evidence="4">Methyltransferase domain-containing protein</fullName>
    </submittedName>
</protein>
<evidence type="ECO:0000313" key="4">
    <source>
        <dbReference type="EMBL" id="MBD3109304.1"/>
    </source>
</evidence>
<dbReference type="Gene3D" id="3.40.50.150">
    <property type="entry name" value="Vaccinia Virus protein VP39"/>
    <property type="match status" value="1"/>
</dbReference>
<feature type="domain" description="Methyltransferase" evidence="3">
    <location>
        <begin position="40"/>
        <end position="135"/>
    </location>
</feature>
<name>A0A927D1G8_9BACI</name>
<dbReference type="EMBL" id="JACXSI010000032">
    <property type="protein sequence ID" value="MBD3109304.1"/>
    <property type="molecule type" value="Genomic_DNA"/>
</dbReference>
<keyword evidence="2" id="KW-0808">Transferase</keyword>
<reference evidence="4" key="1">
    <citation type="submission" date="2020-09" db="EMBL/GenBank/DDBJ databases">
        <title>Bacillus faecalis sp. nov., a moderately halophilic bacterium isolated from cow faeces.</title>
        <authorList>
            <person name="Jiang L."/>
            <person name="Lee J."/>
        </authorList>
    </citation>
    <scope>NUCLEOTIDE SEQUENCE</scope>
    <source>
        <strain evidence="4">AGMB 02131</strain>
    </source>
</reference>
<evidence type="ECO:0000256" key="2">
    <source>
        <dbReference type="ARBA" id="ARBA00022679"/>
    </source>
</evidence>
<evidence type="ECO:0000313" key="5">
    <source>
        <dbReference type="Proteomes" id="UP000602076"/>
    </source>
</evidence>
<accession>A0A927D1G8</accession>
<dbReference type="Pfam" id="PF13649">
    <property type="entry name" value="Methyltransf_25"/>
    <property type="match status" value="1"/>
</dbReference>
<evidence type="ECO:0000259" key="3">
    <source>
        <dbReference type="Pfam" id="PF13649"/>
    </source>
</evidence>
<keyword evidence="5" id="KW-1185">Reference proteome</keyword>
<sequence>MTLYNFEEYDNPNLYDKENNHYVQELSFLLKRVSKVKGPIIELACGTGRIAIPLAQKGHQLIGVDIHKGMLEEAAKKSAHLDLPIDWIEQDCTKLQLDVKSELIYCVGSSFQHFLTNEEQDGFLSSVYKYLQNKGIFVFGTRFPSAEELLQPSTEEYWRSYTDRDTSQNVDLYTISTYDALQQIQHYTTIRKCKNSDGVVVGESRTNISLRYTFPKEMERLLQSHGFDIVEVFRDWNETPLTNDSYEMIYVCKKM</sequence>
<dbReference type="Proteomes" id="UP000602076">
    <property type="component" value="Unassembled WGS sequence"/>
</dbReference>
<keyword evidence="1 4" id="KW-0489">Methyltransferase</keyword>
<organism evidence="4 5">
    <name type="scientific">Peribacillus faecalis</name>
    <dbReference type="NCBI Taxonomy" id="2772559"/>
    <lineage>
        <taxon>Bacteria</taxon>
        <taxon>Bacillati</taxon>
        <taxon>Bacillota</taxon>
        <taxon>Bacilli</taxon>
        <taxon>Bacillales</taxon>
        <taxon>Bacillaceae</taxon>
        <taxon>Peribacillus</taxon>
    </lineage>
</organism>
<dbReference type="InterPro" id="IPR029063">
    <property type="entry name" value="SAM-dependent_MTases_sf"/>
</dbReference>
<dbReference type="RefSeq" id="WP_190998841.1">
    <property type="nucleotide sequence ID" value="NZ_JACXSI010000032.1"/>
</dbReference>
<dbReference type="AlphaFoldDB" id="A0A927D1G8"/>
<dbReference type="PANTHER" id="PTHR43861:SF1">
    <property type="entry name" value="TRANS-ACONITATE 2-METHYLTRANSFERASE"/>
    <property type="match status" value="1"/>
</dbReference>
<dbReference type="PANTHER" id="PTHR43861">
    <property type="entry name" value="TRANS-ACONITATE 2-METHYLTRANSFERASE-RELATED"/>
    <property type="match status" value="1"/>
</dbReference>